<gene>
    <name evidence="2" type="ORF">BDY21DRAFT_48565</name>
</gene>
<feature type="region of interest" description="Disordered" evidence="1">
    <location>
        <begin position="51"/>
        <end position="84"/>
    </location>
</feature>
<evidence type="ECO:0000256" key="1">
    <source>
        <dbReference type="SAM" id="MobiDB-lite"/>
    </source>
</evidence>
<evidence type="ECO:0000313" key="2">
    <source>
        <dbReference type="EMBL" id="KAF2456347.1"/>
    </source>
</evidence>
<sequence length="124" mass="13496">MLRGHSRRIMELTEAHTVPLCIPLDTSCTGSICHRYFAAPVSLLETNRRLHSPAADFSTRPSDPNGRRASNAKSASEPSRAWLGAGPDLDVAIIGALPPPRLPDHLPTRVVASGHTRELRLVFD</sequence>
<protein>
    <submittedName>
        <fullName evidence="2">Uncharacterized protein</fullName>
    </submittedName>
</protein>
<evidence type="ECO:0000313" key="3">
    <source>
        <dbReference type="Proteomes" id="UP000799766"/>
    </source>
</evidence>
<dbReference type="EMBL" id="MU001683">
    <property type="protein sequence ID" value="KAF2456347.1"/>
    <property type="molecule type" value="Genomic_DNA"/>
</dbReference>
<reference evidence="2" key="1">
    <citation type="journal article" date="2020" name="Stud. Mycol.">
        <title>101 Dothideomycetes genomes: a test case for predicting lifestyles and emergence of pathogens.</title>
        <authorList>
            <person name="Haridas S."/>
            <person name="Albert R."/>
            <person name="Binder M."/>
            <person name="Bloem J."/>
            <person name="Labutti K."/>
            <person name="Salamov A."/>
            <person name="Andreopoulos B."/>
            <person name="Baker S."/>
            <person name="Barry K."/>
            <person name="Bills G."/>
            <person name="Bluhm B."/>
            <person name="Cannon C."/>
            <person name="Castanera R."/>
            <person name="Culley D."/>
            <person name="Daum C."/>
            <person name="Ezra D."/>
            <person name="Gonzalez J."/>
            <person name="Henrissat B."/>
            <person name="Kuo A."/>
            <person name="Liang C."/>
            <person name="Lipzen A."/>
            <person name="Lutzoni F."/>
            <person name="Magnuson J."/>
            <person name="Mondo S."/>
            <person name="Nolan M."/>
            <person name="Ohm R."/>
            <person name="Pangilinan J."/>
            <person name="Park H.-J."/>
            <person name="Ramirez L."/>
            <person name="Alfaro M."/>
            <person name="Sun H."/>
            <person name="Tritt A."/>
            <person name="Yoshinaga Y."/>
            <person name="Zwiers L.-H."/>
            <person name="Turgeon B."/>
            <person name="Goodwin S."/>
            <person name="Spatafora J."/>
            <person name="Crous P."/>
            <person name="Grigoriev I."/>
        </authorList>
    </citation>
    <scope>NUCLEOTIDE SEQUENCE</scope>
    <source>
        <strain evidence="2">ATCC 16933</strain>
    </source>
</reference>
<dbReference type="Proteomes" id="UP000799766">
    <property type="component" value="Unassembled WGS sequence"/>
</dbReference>
<dbReference type="AlphaFoldDB" id="A0A6A6NXY8"/>
<proteinExistence type="predicted"/>
<name>A0A6A6NXY8_9PEZI</name>
<organism evidence="2 3">
    <name type="scientific">Lineolata rhizophorae</name>
    <dbReference type="NCBI Taxonomy" id="578093"/>
    <lineage>
        <taxon>Eukaryota</taxon>
        <taxon>Fungi</taxon>
        <taxon>Dikarya</taxon>
        <taxon>Ascomycota</taxon>
        <taxon>Pezizomycotina</taxon>
        <taxon>Dothideomycetes</taxon>
        <taxon>Dothideomycetes incertae sedis</taxon>
        <taxon>Lineolatales</taxon>
        <taxon>Lineolataceae</taxon>
        <taxon>Lineolata</taxon>
    </lineage>
</organism>
<accession>A0A6A6NXY8</accession>
<keyword evidence="3" id="KW-1185">Reference proteome</keyword>